<sequence>MAAEDNEITLSTEQPTRYNIGPITAKSTVRIWGRFRTFSGLTATEWLFLSMSLINIVIAICLTIYQLVKAVSEKHYVDIIFTILILINAGFCVFYTIHGLLRERAYELLALVAAMIVIFIYCIVQASVNKNLETVKLVRLIIASILVPLNIGLATLVVRRFGWLEFKIVGASEALQNMYKQATLFSTLLKFDLQVTVSVVILTLSLRFNNLANLKPNTMELVVLFIGIPISLGWDFLGYVLMKKESKIGVLVFILVGFLKPGYYLFKTITLYIHLSNLPSNSNDLTEKFMIYCILTSVTIALFVWALLMIELFFVQRNFNKGLKERVLGSMPTERTGLLSAHSYQAVRLYQ</sequence>
<dbReference type="PANTHER" id="PTHR39299">
    <property type="entry name" value="TRANSMEMBRANE PROTEIN"/>
    <property type="match status" value="1"/>
</dbReference>
<keyword evidence="1" id="KW-0812">Transmembrane</keyword>
<evidence type="ECO:0000313" key="3">
    <source>
        <dbReference type="EMBL" id="KOF74086.1"/>
    </source>
</evidence>
<feature type="transmembrane region" description="Helical" evidence="1">
    <location>
        <begin position="221"/>
        <end position="241"/>
    </location>
</feature>
<feature type="transmembrane region" description="Helical" evidence="1">
    <location>
        <begin position="79"/>
        <end position="101"/>
    </location>
</feature>
<reference evidence="3" key="1">
    <citation type="submission" date="2015-07" db="EMBL/GenBank/DDBJ databases">
        <title>MeaNS - Measles Nucleotide Surveillance Program.</title>
        <authorList>
            <person name="Tran T."/>
            <person name="Druce J."/>
        </authorList>
    </citation>
    <scope>NUCLEOTIDE SEQUENCE</scope>
    <source>
        <strain evidence="3">UCB-OBI-ISO-001</strain>
        <tissue evidence="3">Gonad</tissue>
    </source>
</reference>
<feature type="transmembrane region" description="Helical" evidence="1">
    <location>
        <begin position="248"/>
        <end position="266"/>
    </location>
</feature>
<proteinExistence type="predicted"/>
<feature type="domain" description="DUF7789" evidence="2">
    <location>
        <begin position="169"/>
        <end position="305"/>
    </location>
</feature>
<gene>
    <name evidence="3" type="ORF">OCBIM_22036826mg</name>
</gene>
<dbReference type="PANTHER" id="PTHR39299:SF1">
    <property type="entry name" value="TRANSMEMBRANE PROTEIN"/>
    <property type="match status" value="1"/>
</dbReference>
<feature type="transmembrane region" description="Helical" evidence="1">
    <location>
        <begin position="108"/>
        <end position="128"/>
    </location>
</feature>
<evidence type="ECO:0000256" key="1">
    <source>
        <dbReference type="SAM" id="Phobius"/>
    </source>
</evidence>
<dbReference type="Pfam" id="PF25044">
    <property type="entry name" value="DUF7789"/>
    <property type="match status" value="2"/>
</dbReference>
<keyword evidence="1" id="KW-0472">Membrane</keyword>
<feature type="transmembrane region" description="Helical" evidence="1">
    <location>
        <begin position="188"/>
        <end position="209"/>
    </location>
</feature>
<dbReference type="KEGG" id="obi:106878077"/>
<keyword evidence="1" id="KW-1133">Transmembrane helix</keyword>
<dbReference type="EMBL" id="KQ422866">
    <property type="protein sequence ID" value="KOF74086.1"/>
    <property type="molecule type" value="Genomic_DNA"/>
</dbReference>
<accession>A0A0L8GAM9</accession>
<dbReference type="OMA" id="RERMFAP"/>
<dbReference type="InterPro" id="IPR056691">
    <property type="entry name" value="DUF7789"/>
</dbReference>
<feature type="domain" description="DUF7789" evidence="2">
    <location>
        <begin position="33"/>
        <end position="158"/>
    </location>
</feature>
<feature type="transmembrane region" description="Helical" evidence="1">
    <location>
        <begin position="289"/>
        <end position="314"/>
    </location>
</feature>
<dbReference type="STRING" id="37653.A0A0L8GAM9"/>
<feature type="transmembrane region" description="Helical" evidence="1">
    <location>
        <begin position="140"/>
        <end position="158"/>
    </location>
</feature>
<feature type="transmembrane region" description="Helical" evidence="1">
    <location>
        <begin position="46"/>
        <end position="67"/>
    </location>
</feature>
<evidence type="ECO:0000259" key="2">
    <source>
        <dbReference type="Pfam" id="PF25044"/>
    </source>
</evidence>
<name>A0A0L8GAM9_OCTBM</name>
<dbReference type="OrthoDB" id="2448307at2759"/>
<protein>
    <recommendedName>
        <fullName evidence="2">DUF7789 domain-containing protein</fullName>
    </recommendedName>
</protein>
<dbReference type="AlphaFoldDB" id="A0A0L8GAM9"/>
<organism evidence="3">
    <name type="scientific">Octopus bimaculoides</name>
    <name type="common">California two-spotted octopus</name>
    <dbReference type="NCBI Taxonomy" id="37653"/>
    <lineage>
        <taxon>Eukaryota</taxon>
        <taxon>Metazoa</taxon>
        <taxon>Spiralia</taxon>
        <taxon>Lophotrochozoa</taxon>
        <taxon>Mollusca</taxon>
        <taxon>Cephalopoda</taxon>
        <taxon>Coleoidea</taxon>
        <taxon>Octopodiformes</taxon>
        <taxon>Octopoda</taxon>
        <taxon>Incirrata</taxon>
        <taxon>Octopodidae</taxon>
        <taxon>Octopus</taxon>
    </lineage>
</organism>